<proteinExistence type="predicted"/>
<dbReference type="RefSeq" id="WP_166279320.1">
    <property type="nucleotide sequence ID" value="NZ_JAANNP010000002.1"/>
</dbReference>
<reference evidence="1 2" key="1">
    <citation type="submission" date="2020-03" db="EMBL/GenBank/DDBJ databases">
        <title>Two novel Motilibacter sp.</title>
        <authorList>
            <person name="Liu S."/>
        </authorList>
    </citation>
    <scope>NUCLEOTIDE SEQUENCE [LARGE SCALE GENOMIC DNA]</scope>
    <source>
        <strain evidence="1 2">E257</strain>
    </source>
</reference>
<dbReference type="Pfam" id="PF10094">
    <property type="entry name" value="DUF2332"/>
    <property type="match status" value="1"/>
</dbReference>
<name>A0ABX0GTS0_9ACTN</name>
<keyword evidence="2" id="KW-1185">Reference proteome</keyword>
<accession>A0ABX0GTS0</accession>
<protein>
    <submittedName>
        <fullName evidence="1">DUF2332 domain-containing protein</fullName>
    </submittedName>
</protein>
<evidence type="ECO:0000313" key="1">
    <source>
        <dbReference type="EMBL" id="NHC13224.1"/>
    </source>
</evidence>
<dbReference type="PIRSF" id="PIRSF012608">
    <property type="entry name" value="UCP012608"/>
    <property type="match status" value="1"/>
</dbReference>
<organism evidence="1 2">
    <name type="scientific">Motilibacter deserti</name>
    <dbReference type="NCBI Taxonomy" id="2714956"/>
    <lineage>
        <taxon>Bacteria</taxon>
        <taxon>Bacillati</taxon>
        <taxon>Actinomycetota</taxon>
        <taxon>Actinomycetes</taxon>
        <taxon>Motilibacterales</taxon>
        <taxon>Motilibacteraceae</taxon>
        <taxon>Motilibacter</taxon>
    </lineage>
</organism>
<sequence>MNTERLAGHFELQGGHCARLGSPMYAALLARAAEELRSGGAVAGVLAPWADAPADDMVPLRFLGGLHRLVLERAAPRLALHYPSVGGTFSDVDAAWRELEATAVEHSDELARWMQSPPQTNEPGRAAVLAGGLRFATAARAGQRSARVCLVELGASAGLNLNVDRYRVTGAGAEWGPPGSAVGFESAWEGAPPPDADVQLVERRGYDLAPVDASSTEGRLLLTAYVWADQVERFERLRAALDIVAQHPVPVERASAADALDRVELQPGTTTVLWHSVFWQYVAPAEQERLTTRIAELGAQATPDAHFAHLSLEAGQDRAPGADHVVTLESWPEGERRVLGTARAHGVPVHWAPRALD</sequence>
<evidence type="ECO:0000313" key="2">
    <source>
        <dbReference type="Proteomes" id="UP000800981"/>
    </source>
</evidence>
<dbReference type="EMBL" id="JAANNP010000002">
    <property type="protein sequence ID" value="NHC13224.1"/>
    <property type="molecule type" value="Genomic_DNA"/>
</dbReference>
<comment type="caution">
    <text evidence="1">The sequence shown here is derived from an EMBL/GenBank/DDBJ whole genome shotgun (WGS) entry which is preliminary data.</text>
</comment>
<dbReference type="InterPro" id="IPR011200">
    <property type="entry name" value="UCP012608"/>
</dbReference>
<dbReference type="Proteomes" id="UP000800981">
    <property type="component" value="Unassembled WGS sequence"/>
</dbReference>
<gene>
    <name evidence="1" type="ORF">G9H71_05440</name>
</gene>